<dbReference type="Proteomes" id="UP001189429">
    <property type="component" value="Unassembled WGS sequence"/>
</dbReference>
<accession>A0ABN9SU38</accession>
<sequence>MVESRAVDQSAWVSVWTKVVTDVANYFKLPNYSIQLRDMMQDWAAQLDEECNKTGVINRARLMGWKGNVKDSKRDIIKYLFEKRAADEKKKEMEDDESGRKKFMDILLEVIGGSGSGPDAPPPQPIGDAKVQVADELTLDNFNFAPVKVNANAVKYDVKALGDLCTLELMKLRHVDEGISMIKHRHVMKLGTVKIPEGSGAVFTAWGTPTTGMTKSIDPEFVPAWGVTRLPLLNEKLGTENVPSLRLAFHDVQIPACTAGYSTPTITLSVPFLVVNESIFKMEIGQWTELTRLEFAEGKQVKEAAGAGASLRNRTLKLGDSDEAHAEQVLKLAKRA</sequence>
<keyword evidence="2" id="KW-1185">Reference proteome</keyword>
<organism evidence="1 2">
    <name type="scientific">Prorocentrum cordatum</name>
    <dbReference type="NCBI Taxonomy" id="2364126"/>
    <lineage>
        <taxon>Eukaryota</taxon>
        <taxon>Sar</taxon>
        <taxon>Alveolata</taxon>
        <taxon>Dinophyceae</taxon>
        <taxon>Prorocentrales</taxon>
        <taxon>Prorocentraceae</taxon>
        <taxon>Prorocentrum</taxon>
    </lineage>
</organism>
<name>A0ABN9SU38_9DINO</name>
<evidence type="ECO:0000313" key="1">
    <source>
        <dbReference type="EMBL" id="CAK0836015.1"/>
    </source>
</evidence>
<reference evidence="1" key="1">
    <citation type="submission" date="2023-10" db="EMBL/GenBank/DDBJ databases">
        <authorList>
            <person name="Chen Y."/>
            <person name="Shah S."/>
            <person name="Dougan E. K."/>
            <person name="Thang M."/>
            <person name="Chan C."/>
        </authorList>
    </citation>
    <scope>NUCLEOTIDE SEQUENCE [LARGE SCALE GENOMIC DNA]</scope>
</reference>
<evidence type="ECO:0000313" key="2">
    <source>
        <dbReference type="Proteomes" id="UP001189429"/>
    </source>
</evidence>
<gene>
    <name evidence="1" type="ORF">PCOR1329_LOCUS32643</name>
</gene>
<proteinExistence type="predicted"/>
<dbReference type="EMBL" id="CAUYUJ010013335">
    <property type="protein sequence ID" value="CAK0836015.1"/>
    <property type="molecule type" value="Genomic_DNA"/>
</dbReference>
<protein>
    <recommendedName>
        <fullName evidence="3">FACT complex subunit</fullName>
    </recommendedName>
</protein>
<feature type="non-terminal residue" evidence="1">
    <location>
        <position position="336"/>
    </location>
</feature>
<comment type="caution">
    <text evidence="1">The sequence shown here is derived from an EMBL/GenBank/DDBJ whole genome shotgun (WGS) entry which is preliminary data.</text>
</comment>
<evidence type="ECO:0008006" key="3">
    <source>
        <dbReference type="Google" id="ProtNLM"/>
    </source>
</evidence>